<sequence>MVDRKVVRMDRLEEEHVVDLDIGLLVPFYPTLLLLHPLLVVVAQVAFAFA</sequence>
<keyword evidence="1" id="KW-1133">Transmembrane helix</keyword>
<organism evidence="2 3">
    <name type="scientific">Stylosanthes scabra</name>
    <dbReference type="NCBI Taxonomy" id="79078"/>
    <lineage>
        <taxon>Eukaryota</taxon>
        <taxon>Viridiplantae</taxon>
        <taxon>Streptophyta</taxon>
        <taxon>Embryophyta</taxon>
        <taxon>Tracheophyta</taxon>
        <taxon>Spermatophyta</taxon>
        <taxon>Magnoliopsida</taxon>
        <taxon>eudicotyledons</taxon>
        <taxon>Gunneridae</taxon>
        <taxon>Pentapetalae</taxon>
        <taxon>rosids</taxon>
        <taxon>fabids</taxon>
        <taxon>Fabales</taxon>
        <taxon>Fabaceae</taxon>
        <taxon>Papilionoideae</taxon>
        <taxon>50 kb inversion clade</taxon>
        <taxon>dalbergioids sensu lato</taxon>
        <taxon>Dalbergieae</taxon>
        <taxon>Pterocarpus clade</taxon>
        <taxon>Stylosanthes</taxon>
    </lineage>
</organism>
<keyword evidence="1" id="KW-0812">Transmembrane</keyword>
<feature type="transmembrane region" description="Helical" evidence="1">
    <location>
        <begin position="28"/>
        <end position="49"/>
    </location>
</feature>
<evidence type="ECO:0000256" key="1">
    <source>
        <dbReference type="SAM" id="Phobius"/>
    </source>
</evidence>
<protein>
    <submittedName>
        <fullName evidence="2">Uncharacterized protein</fullName>
    </submittedName>
</protein>
<dbReference type="Proteomes" id="UP001341840">
    <property type="component" value="Unassembled WGS sequence"/>
</dbReference>
<proteinExistence type="predicted"/>
<dbReference type="EMBL" id="JASCZI010008219">
    <property type="protein sequence ID" value="MED6117744.1"/>
    <property type="molecule type" value="Genomic_DNA"/>
</dbReference>
<keyword evidence="3" id="KW-1185">Reference proteome</keyword>
<reference evidence="2 3" key="1">
    <citation type="journal article" date="2023" name="Plants (Basel)">
        <title>Bridging the Gap: Combining Genomics and Transcriptomics Approaches to Understand Stylosanthes scabra, an Orphan Legume from the Brazilian Caatinga.</title>
        <authorList>
            <person name="Ferreira-Neto J.R.C."/>
            <person name="da Silva M.D."/>
            <person name="Binneck E."/>
            <person name="de Melo N.F."/>
            <person name="da Silva R.H."/>
            <person name="de Melo A.L.T.M."/>
            <person name="Pandolfi V."/>
            <person name="Bustamante F.O."/>
            <person name="Brasileiro-Vidal A.C."/>
            <person name="Benko-Iseppon A.M."/>
        </authorList>
    </citation>
    <scope>NUCLEOTIDE SEQUENCE [LARGE SCALE GENOMIC DNA]</scope>
    <source>
        <tissue evidence="2">Leaves</tissue>
    </source>
</reference>
<comment type="caution">
    <text evidence="2">The sequence shown here is derived from an EMBL/GenBank/DDBJ whole genome shotgun (WGS) entry which is preliminary data.</text>
</comment>
<evidence type="ECO:0000313" key="3">
    <source>
        <dbReference type="Proteomes" id="UP001341840"/>
    </source>
</evidence>
<evidence type="ECO:0000313" key="2">
    <source>
        <dbReference type="EMBL" id="MED6117744.1"/>
    </source>
</evidence>
<name>A0ABU6R061_9FABA</name>
<keyword evidence="1" id="KW-0472">Membrane</keyword>
<gene>
    <name evidence="2" type="ORF">PIB30_112603</name>
</gene>
<accession>A0ABU6R061</accession>